<keyword evidence="1" id="KW-1133">Transmembrane helix</keyword>
<dbReference type="RefSeq" id="XP_020075032.1">
    <property type="nucleotide sequence ID" value="XM_020218922.1"/>
</dbReference>
<dbReference type="AlphaFoldDB" id="A0A1E4RFQ9"/>
<dbReference type="OrthoDB" id="4074036at2759"/>
<protein>
    <recommendedName>
        <fullName evidence="4">HIG1 domain-containing protein</fullName>
    </recommendedName>
</protein>
<accession>A0A1E4RFQ9</accession>
<gene>
    <name evidence="2" type="ORF">HYPBUDRAFT_112647</name>
</gene>
<keyword evidence="3" id="KW-1185">Reference proteome</keyword>
<proteinExistence type="predicted"/>
<dbReference type="Proteomes" id="UP000095085">
    <property type="component" value="Unassembled WGS sequence"/>
</dbReference>
<evidence type="ECO:0000256" key="1">
    <source>
        <dbReference type="SAM" id="Phobius"/>
    </source>
</evidence>
<keyword evidence="1" id="KW-0812">Transmembrane</keyword>
<reference evidence="3" key="1">
    <citation type="submission" date="2016-05" db="EMBL/GenBank/DDBJ databases">
        <title>Comparative genomics of biotechnologically important yeasts.</title>
        <authorList>
            <consortium name="DOE Joint Genome Institute"/>
            <person name="Riley R."/>
            <person name="Haridas S."/>
            <person name="Wolfe K.H."/>
            <person name="Lopes M.R."/>
            <person name="Hittinger C.T."/>
            <person name="Goker M."/>
            <person name="Salamov A."/>
            <person name="Wisecaver J."/>
            <person name="Long T.M."/>
            <person name="Aerts A.L."/>
            <person name="Barry K."/>
            <person name="Choi C."/>
            <person name="Clum A."/>
            <person name="Coughlan A.Y."/>
            <person name="Deshpande S."/>
            <person name="Douglass A.P."/>
            <person name="Hanson S.J."/>
            <person name="Klenk H.-P."/>
            <person name="Labutti K."/>
            <person name="Lapidus A."/>
            <person name="Lindquist E."/>
            <person name="Lipzen A."/>
            <person name="Meier-Kolthoff J.P."/>
            <person name="Ohm R.A."/>
            <person name="Otillar R.P."/>
            <person name="Pangilinan J."/>
            <person name="Peng Y."/>
            <person name="Rokas A."/>
            <person name="Rosa C.A."/>
            <person name="Scheuner C."/>
            <person name="Sibirny A.A."/>
            <person name="Slot J.C."/>
            <person name="Stielow J.B."/>
            <person name="Sun H."/>
            <person name="Kurtzman C.P."/>
            <person name="Blackwell M."/>
            <person name="Grigoriev I.V."/>
            <person name="Jeffries T.W."/>
        </authorList>
    </citation>
    <scope>NUCLEOTIDE SEQUENCE [LARGE SCALE GENOMIC DNA]</scope>
    <source>
        <strain evidence="3">NRRL Y-1933</strain>
    </source>
</reference>
<organism evidence="2 3">
    <name type="scientific">Hyphopichia burtonii NRRL Y-1933</name>
    <dbReference type="NCBI Taxonomy" id="984485"/>
    <lineage>
        <taxon>Eukaryota</taxon>
        <taxon>Fungi</taxon>
        <taxon>Dikarya</taxon>
        <taxon>Ascomycota</taxon>
        <taxon>Saccharomycotina</taxon>
        <taxon>Pichiomycetes</taxon>
        <taxon>Debaryomycetaceae</taxon>
        <taxon>Hyphopichia</taxon>
    </lineage>
</organism>
<evidence type="ECO:0000313" key="3">
    <source>
        <dbReference type="Proteomes" id="UP000095085"/>
    </source>
</evidence>
<sequence length="111" mass="13187">MIQPAFATREERQQNLNTQMWHAAAIGLLRGSLIALVSGYYFNYRYNYAHNTKFFKTPYKVLYFVTWNIVGIIFTTDNAKIRLGRQMAMEEDLRRNLYVQEELDNWGKPNK</sequence>
<keyword evidence="1" id="KW-0472">Membrane</keyword>
<evidence type="ECO:0000313" key="2">
    <source>
        <dbReference type="EMBL" id="ODV65965.1"/>
    </source>
</evidence>
<feature type="transmembrane region" description="Helical" evidence="1">
    <location>
        <begin position="61"/>
        <end position="79"/>
    </location>
</feature>
<evidence type="ECO:0008006" key="4">
    <source>
        <dbReference type="Google" id="ProtNLM"/>
    </source>
</evidence>
<feature type="transmembrane region" description="Helical" evidence="1">
    <location>
        <begin position="21"/>
        <end position="41"/>
    </location>
</feature>
<name>A0A1E4RFQ9_9ASCO</name>
<dbReference type="EMBL" id="KV454543">
    <property type="protein sequence ID" value="ODV65965.1"/>
    <property type="molecule type" value="Genomic_DNA"/>
</dbReference>
<dbReference type="GeneID" id="30993472"/>